<keyword evidence="4" id="KW-0808">Transferase</keyword>
<keyword evidence="2" id="KW-1003">Cell membrane</keyword>
<dbReference type="PANTHER" id="PTHR43646:SF2">
    <property type="entry name" value="GLYCOSYLTRANSFERASE 2-LIKE DOMAIN-CONTAINING PROTEIN"/>
    <property type="match status" value="1"/>
</dbReference>
<feature type="domain" description="Glycosyltransferase 2-like" evidence="6">
    <location>
        <begin position="5"/>
        <end position="139"/>
    </location>
</feature>
<sequence>MVDLCVCVPARNEANRLPILFGALAAQTWPGVIPISLAINNTTDDSLLVIDLEKRRHARRLDIRVVQAEFPPAQAHAGSARKLAMDAGLAIAPADPGAILVSTDADARPPIEWLARIVAAFDRGADLIGGRIEVDPNEPLPASVWRLRTAWDRYWETVRAIEDNIDPLPWDPAPRHGDHTGASLAMRAGLYRACGGVPPLPTGEDRALVTAALKTGARLAHPADVWTFVSPRRDGRAQGGMADAMHQMFESAETGSPPLAPALDHWRGRAAWRKRLRGRPDGDALIARREPLLPPMPHDMVLELSA</sequence>
<keyword evidence="3" id="KW-0328">Glycosyltransferase</keyword>
<keyword evidence="5" id="KW-0472">Membrane</keyword>
<gene>
    <name evidence="7" type="ORF">SBA_ch1_31130</name>
</gene>
<organism evidence="7 8">
    <name type="scientific">Sphingomonas bisphenolicum</name>
    <dbReference type="NCBI Taxonomy" id="296544"/>
    <lineage>
        <taxon>Bacteria</taxon>
        <taxon>Pseudomonadati</taxon>
        <taxon>Pseudomonadota</taxon>
        <taxon>Alphaproteobacteria</taxon>
        <taxon>Sphingomonadales</taxon>
        <taxon>Sphingomonadaceae</taxon>
        <taxon>Sphingomonas</taxon>
    </lineage>
</organism>
<evidence type="ECO:0000313" key="7">
    <source>
        <dbReference type="EMBL" id="BBF70913.1"/>
    </source>
</evidence>
<dbReference type="Pfam" id="PF00535">
    <property type="entry name" value="Glycos_transf_2"/>
    <property type="match status" value="1"/>
</dbReference>
<dbReference type="RefSeq" id="WP_261935100.1">
    <property type="nucleotide sequence ID" value="NZ_AP018817.1"/>
</dbReference>
<dbReference type="PANTHER" id="PTHR43646">
    <property type="entry name" value="GLYCOSYLTRANSFERASE"/>
    <property type="match status" value="1"/>
</dbReference>
<proteinExistence type="predicted"/>
<evidence type="ECO:0000256" key="3">
    <source>
        <dbReference type="ARBA" id="ARBA00022676"/>
    </source>
</evidence>
<name>A0ABN5WF38_9SPHN</name>
<evidence type="ECO:0000313" key="8">
    <source>
        <dbReference type="Proteomes" id="UP001059971"/>
    </source>
</evidence>
<dbReference type="InterPro" id="IPR001173">
    <property type="entry name" value="Glyco_trans_2-like"/>
</dbReference>
<accession>A0ABN5WF38</accession>
<dbReference type="Proteomes" id="UP001059971">
    <property type="component" value="Chromosome 1"/>
</dbReference>
<dbReference type="InterPro" id="IPR029044">
    <property type="entry name" value="Nucleotide-diphossugar_trans"/>
</dbReference>
<evidence type="ECO:0000256" key="2">
    <source>
        <dbReference type="ARBA" id="ARBA00022475"/>
    </source>
</evidence>
<dbReference type="Gene3D" id="3.90.550.10">
    <property type="entry name" value="Spore Coat Polysaccharide Biosynthesis Protein SpsA, Chain A"/>
    <property type="match status" value="1"/>
</dbReference>
<reference evidence="7" key="1">
    <citation type="submission" date="2018-07" db="EMBL/GenBank/DDBJ databases">
        <title>Complete genome sequence of Sphingomonas bisphenolicum strain AO1, a bisphenol A degradative bacterium isolated from Japanese farm field.</title>
        <authorList>
            <person name="Murakami M."/>
            <person name="Koh M."/>
            <person name="Koba S."/>
            <person name="Matsumura Y."/>
        </authorList>
    </citation>
    <scope>NUCLEOTIDE SEQUENCE</scope>
    <source>
        <strain evidence="7">AO1</strain>
    </source>
</reference>
<dbReference type="SUPFAM" id="SSF53448">
    <property type="entry name" value="Nucleotide-diphospho-sugar transferases"/>
    <property type="match status" value="1"/>
</dbReference>
<dbReference type="EMBL" id="AP018817">
    <property type="protein sequence ID" value="BBF70913.1"/>
    <property type="molecule type" value="Genomic_DNA"/>
</dbReference>
<evidence type="ECO:0000256" key="4">
    <source>
        <dbReference type="ARBA" id="ARBA00022679"/>
    </source>
</evidence>
<evidence type="ECO:0000259" key="6">
    <source>
        <dbReference type="Pfam" id="PF00535"/>
    </source>
</evidence>
<keyword evidence="8" id="KW-1185">Reference proteome</keyword>
<comment type="subcellular location">
    <subcellularLocation>
        <location evidence="1">Cell membrane</location>
    </subcellularLocation>
</comment>
<protein>
    <recommendedName>
        <fullName evidence="6">Glycosyltransferase 2-like domain-containing protein</fullName>
    </recommendedName>
</protein>
<evidence type="ECO:0000256" key="1">
    <source>
        <dbReference type="ARBA" id="ARBA00004236"/>
    </source>
</evidence>
<evidence type="ECO:0000256" key="5">
    <source>
        <dbReference type="ARBA" id="ARBA00023136"/>
    </source>
</evidence>